<organism evidence="2 3">
    <name type="scientific">Paraferrimonas haliotis</name>
    <dbReference type="NCBI Taxonomy" id="2013866"/>
    <lineage>
        <taxon>Bacteria</taxon>
        <taxon>Pseudomonadati</taxon>
        <taxon>Pseudomonadota</taxon>
        <taxon>Gammaproteobacteria</taxon>
        <taxon>Alteromonadales</taxon>
        <taxon>Ferrimonadaceae</taxon>
        <taxon>Paraferrimonas</taxon>
    </lineage>
</organism>
<protein>
    <submittedName>
        <fullName evidence="2">Glycosyl transferase</fullName>
    </submittedName>
</protein>
<keyword evidence="2" id="KW-0808">Transferase</keyword>
<dbReference type="InterPro" id="IPR002654">
    <property type="entry name" value="Glyco_trans_25"/>
</dbReference>
<keyword evidence="3" id="KW-1185">Reference proteome</keyword>
<name>A0AA37WYI2_9GAMM</name>
<accession>A0AA37WYI2</accession>
<dbReference type="Pfam" id="PF01755">
    <property type="entry name" value="Glyco_transf_25"/>
    <property type="match status" value="1"/>
</dbReference>
<sequence>MNWRVFVINLDSSTERLDKVSQECQRLGIEFERVSATRGSDLSDDEMAQYYDAEVNRRHYFKQLNAGEIGCYLSHYFCWKKIVDEGLDYALILEDDSKLTDELGLLLSKVPKLSRDWDYLKLSTGSNIPAVQQGIDLGDGIHLHQGLKLSSTTTGQFVSAEGAKKLIDTALPIRRPVDKDLQYWFEKDLRCFVVKPIPVLMGGFDSDIDNSSVRAKVKHSLWHKLSLNIDYNLKLWQHRKRLPALPSYQAKR</sequence>
<evidence type="ECO:0000259" key="1">
    <source>
        <dbReference type="Pfam" id="PF01755"/>
    </source>
</evidence>
<evidence type="ECO:0000313" key="2">
    <source>
        <dbReference type="EMBL" id="GLS83121.1"/>
    </source>
</evidence>
<comment type="caution">
    <text evidence="2">The sequence shown here is derived from an EMBL/GenBank/DDBJ whole genome shotgun (WGS) entry which is preliminary data.</text>
</comment>
<dbReference type="RefSeq" id="WP_095497316.1">
    <property type="nucleotide sequence ID" value="NZ_BSPO01000002.1"/>
</dbReference>
<reference evidence="2 3" key="1">
    <citation type="journal article" date="2014" name="Int. J. Syst. Evol. Microbiol.">
        <title>Complete genome sequence of Corynebacterium casei LMG S-19264T (=DSM 44701T), isolated from a smear-ripened cheese.</title>
        <authorList>
            <consortium name="US DOE Joint Genome Institute (JGI-PGF)"/>
            <person name="Walter F."/>
            <person name="Albersmeier A."/>
            <person name="Kalinowski J."/>
            <person name="Ruckert C."/>
        </authorList>
    </citation>
    <scope>NUCLEOTIDE SEQUENCE [LARGE SCALE GENOMIC DNA]</scope>
    <source>
        <strain evidence="2 3">NBRC 112785</strain>
    </source>
</reference>
<feature type="domain" description="Glycosyl transferase family 25" evidence="1">
    <location>
        <begin position="5"/>
        <end position="123"/>
    </location>
</feature>
<dbReference type="CDD" id="cd06532">
    <property type="entry name" value="Glyco_transf_25"/>
    <property type="match status" value="1"/>
</dbReference>
<dbReference type="Proteomes" id="UP001157439">
    <property type="component" value="Unassembled WGS sequence"/>
</dbReference>
<dbReference type="EMBL" id="BSPO01000002">
    <property type="protein sequence ID" value="GLS83121.1"/>
    <property type="molecule type" value="Genomic_DNA"/>
</dbReference>
<evidence type="ECO:0000313" key="3">
    <source>
        <dbReference type="Proteomes" id="UP001157439"/>
    </source>
</evidence>
<proteinExistence type="predicted"/>
<dbReference type="GO" id="GO:0016740">
    <property type="term" value="F:transferase activity"/>
    <property type="evidence" value="ECO:0007669"/>
    <property type="project" value="UniProtKB-KW"/>
</dbReference>
<dbReference type="AlphaFoldDB" id="A0AA37WYI2"/>
<gene>
    <name evidence="2" type="ORF">GCM10007894_10980</name>
</gene>